<comment type="caution">
    <text evidence="2">The sequence shown here is derived from an EMBL/GenBank/DDBJ whole genome shotgun (WGS) entry which is preliminary data.</text>
</comment>
<sequence length="129" mass="14109">MKITGKSVIGFFLILFGISLFFGGGIFGGVFAGAIGALFVYYAIKKWRKGHQFAAVILGIIGIMFLGGSLPFLVGMAIAVALIYFGWNLIKENSDPEENVFFSGKVEPSAASYDTSFDTEWEDFLKKKQ</sequence>
<gene>
    <name evidence="2" type="ORF">PJ311_12780</name>
</gene>
<keyword evidence="1" id="KW-0472">Membrane</keyword>
<evidence type="ECO:0000313" key="2">
    <source>
        <dbReference type="EMBL" id="MDA7027461.1"/>
    </source>
</evidence>
<feature type="transmembrane region" description="Helical" evidence="1">
    <location>
        <begin position="12"/>
        <end position="42"/>
    </location>
</feature>
<keyword evidence="1" id="KW-0812">Transmembrane</keyword>
<name>A0ABT4X593_9BACI</name>
<protein>
    <submittedName>
        <fullName evidence="2">Protein liaI</fullName>
    </submittedName>
</protein>
<proteinExistence type="predicted"/>
<evidence type="ECO:0000313" key="3">
    <source>
        <dbReference type="Proteomes" id="UP001211894"/>
    </source>
</evidence>
<feature type="transmembrane region" description="Helical" evidence="1">
    <location>
        <begin position="54"/>
        <end position="87"/>
    </location>
</feature>
<keyword evidence="1" id="KW-1133">Transmembrane helix</keyword>
<dbReference type="EMBL" id="JAQKAB010000008">
    <property type="protein sequence ID" value="MDA7027461.1"/>
    <property type="molecule type" value="Genomic_DNA"/>
</dbReference>
<keyword evidence="3" id="KW-1185">Reference proteome</keyword>
<accession>A0ABT4X593</accession>
<dbReference type="Proteomes" id="UP001211894">
    <property type="component" value="Unassembled WGS sequence"/>
</dbReference>
<reference evidence="2 3" key="1">
    <citation type="submission" date="2023-01" db="EMBL/GenBank/DDBJ databases">
        <title>Bacillus changyiensis sp. nov., isolated from a coastal deposit.</title>
        <authorList>
            <person name="Xiao G."/>
            <person name="Lai Q."/>
            <person name="Hu Z."/>
            <person name="Shao Z."/>
        </authorList>
    </citation>
    <scope>NUCLEOTIDE SEQUENCE [LARGE SCALE GENOMIC DNA]</scope>
    <source>
        <strain evidence="2 3">CLL-7-23</strain>
    </source>
</reference>
<organism evidence="2 3">
    <name type="scientific">Bacillus changyiensis</name>
    <dbReference type="NCBI Taxonomy" id="3004103"/>
    <lineage>
        <taxon>Bacteria</taxon>
        <taxon>Bacillati</taxon>
        <taxon>Bacillota</taxon>
        <taxon>Bacilli</taxon>
        <taxon>Bacillales</taxon>
        <taxon>Bacillaceae</taxon>
        <taxon>Bacillus</taxon>
    </lineage>
</organism>
<dbReference type="RefSeq" id="WP_271341303.1">
    <property type="nucleotide sequence ID" value="NZ_JAQKAB010000008.1"/>
</dbReference>
<evidence type="ECO:0000256" key="1">
    <source>
        <dbReference type="SAM" id="Phobius"/>
    </source>
</evidence>